<protein>
    <recommendedName>
        <fullName evidence="7">Peptide hydrolase</fullName>
        <ecNumber evidence="7">3.4.-.-</ecNumber>
    </recommendedName>
</protein>
<evidence type="ECO:0000256" key="6">
    <source>
        <dbReference type="ARBA" id="ARBA00022833"/>
    </source>
</evidence>
<dbReference type="InterPro" id="IPR007484">
    <property type="entry name" value="Peptidase_M28"/>
</dbReference>
<dbReference type="CDD" id="cd04816">
    <property type="entry name" value="PA_SaNapH_like"/>
    <property type="match status" value="1"/>
</dbReference>
<dbReference type="Gene3D" id="3.40.630.10">
    <property type="entry name" value="Zn peptidases"/>
    <property type="match status" value="1"/>
</dbReference>
<name>A0AAN6YMF6_9PEZI</name>
<comment type="similarity">
    <text evidence="2">Belongs to the peptidase M28 family. M28B subfamily.</text>
</comment>
<comment type="cofactor">
    <cofactor evidence="1">
        <name>Zn(2+)</name>
        <dbReference type="ChEBI" id="CHEBI:29105"/>
    </cofactor>
</comment>
<evidence type="ECO:0000313" key="10">
    <source>
        <dbReference type="EMBL" id="KAK4221804.1"/>
    </source>
</evidence>
<keyword evidence="5 7" id="KW-0378">Hydrolase</keyword>
<dbReference type="GO" id="GO:0004177">
    <property type="term" value="F:aminopeptidase activity"/>
    <property type="evidence" value="ECO:0007669"/>
    <property type="project" value="UniProtKB-KW"/>
</dbReference>
<evidence type="ECO:0000256" key="2">
    <source>
        <dbReference type="ARBA" id="ARBA00005634"/>
    </source>
</evidence>
<evidence type="ECO:0000259" key="8">
    <source>
        <dbReference type="Pfam" id="PF02225"/>
    </source>
</evidence>
<feature type="domain" description="PA" evidence="8">
    <location>
        <begin position="126"/>
        <end position="219"/>
    </location>
</feature>
<dbReference type="Proteomes" id="UP001301958">
    <property type="component" value="Unassembled WGS sequence"/>
</dbReference>
<dbReference type="PANTHER" id="PTHR12147">
    <property type="entry name" value="METALLOPEPTIDASE M28 FAMILY MEMBER"/>
    <property type="match status" value="1"/>
</dbReference>
<dbReference type="Pfam" id="PF04389">
    <property type="entry name" value="Peptidase_M28"/>
    <property type="match status" value="1"/>
</dbReference>
<evidence type="ECO:0000259" key="9">
    <source>
        <dbReference type="Pfam" id="PF04389"/>
    </source>
</evidence>
<feature type="chain" id="PRO_5042669534" description="Peptide hydrolase" evidence="7">
    <location>
        <begin position="20"/>
        <end position="494"/>
    </location>
</feature>
<evidence type="ECO:0000313" key="11">
    <source>
        <dbReference type="Proteomes" id="UP001301958"/>
    </source>
</evidence>
<dbReference type="InterPro" id="IPR003137">
    <property type="entry name" value="PA_domain"/>
</dbReference>
<dbReference type="Gene3D" id="3.50.30.30">
    <property type="match status" value="1"/>
</dbReference>
<proteinExistence type="inferred from homology"/>
<keyword evidence="10" id="KW-0031">Aminopeptidase</keyword>
<dbReference type="PANTHER" id="PTHR12147:SF26">
    <property type="entry name" value="PEPTIDASE M28 DOMAIN-CONTAINING PROTEIN"/>
    <property type="match status" value="1"/>
</dbReference>
<accession>A0AAN6YMF6</accession>
<dbReference type="InterPro" id="IPR045175">
    <property type="entry name" value="M28_fam"/>
</dbReference>
<dbReference type="SUPFAM" id="SSF52025">
    <property type="entry name" value="PA domain"/>
    <property type="match status" value="1"/>
</dbReference>
<evidence type="ECO:0000256" key="1">
    <source>
        <dbReference type="ARBA" id="ARBA00001947"/>
    </source>
</evidence>
<reference evidence="10" key="2">
    <citation type="submission" date="2023-05" db="EMBL/GenBank/DDBJ databases">
        <authorList>
            <consortium name="Lawrence Berkeley National Laboratory"/>
            <person name="Steindorff A."/>
            <person name="Hensen N."/>
            <person name="Bonometti L."/>
            <person name="Westerberg I."/>
            <person name="Brannstrom I.O."/>
            <person name="Guillou S."/>
            <person name="Cros-Aarteil S."/>
            <person name="Calhoun S."/>
            <person name="Haridas S."/>
            <person name="Kuo A."/>
            <person name="Mondo S."/>
            <person name="Pangilinan J."/>
            <person name="Riley R."/>
            <person name="Labutti K."/>
            <person name="Andreopoulos B."/>
            <person name="Lipzen A."/>
            <person name="Chen C."/>
            <person name="Yanf M."/>
            <person name="Daum C."/>
            <person name="Ng V."/>
            <person name="Clum A."/>
            <person name="Ohm R."/>
            <person name="Martin F."/>
            <person name="Silar P."/>
            <person name="Natvig D."/>
            <person name="Lalanne C."/>
            <person name="Gautier V."/>
            <person name="Ament-Velasquez S.L."/>
            <person name="Kruys A."/>
            <person name="Hutchinson M.I."/>
            <person name="Powell A.J."/>
            <person name="Barry K."/>
            <person name="Miller A.N."/>
            <person name="Grigoriev I.V."/>
            <person name="Debuchy R."/>
            <person name="Gladieux P."/>
            <person name="Thoren M.H."/>
            <person name="Johannesson H."/>
        </authorList>
    </citation>
    <scope>NUCLEOTIDE SEQUENCE</scope>
    <source>
        <strain evidence="10">CBS 990.96</strain>
    </source>
</reference>
<gene>
    <name evidence="10" type="ORF">QBC38DRAFT_491352</name>
</gene>
<dbReference type="GO" id="GO:0006508">
    <property type="term" value="P:proteolysis"/>
    <property type="evidence" value="ECO:0007669"/>
    <property type="project" value="UniProtKB-KW"/>
</dbReference>
<keyword evidence="3 7" id="KW-0645">Protease</keyword>
<organism evidence="10 11">
    <name type="scientific">Podospora fimiseda</name>
    <dbReference type="NCBI Taxonomy" id="252190"/>
    <lineage>
        <taxon>Eukaryota</taxon>
        <taxon>Fungi</taxon>
        <taxon>Dikarya</taxon>
        <taxon>Ascomycota</taxon>
        <taxon>Pezizomycotina</taxon>
        <taxon>Sordariomycetes</taxon>
        <taxon>Sordariomycetidae</taxon>
        <taxon>Sordariales</taxon>
        <taxon>Podosporaceae</taxon>
        <taxon>Podospora</taxon>
    </lineage>
</organism>
<comment type="caution">
    <text evidence="10">The sequence shown here is derived from an EMBL/GenBank/DDBJ whole genome shotgun (WGS) entry which is preliminary data.</text>
</comment>
<dbReference type="Pfam" id="PF02225">
    <property type="entry name" value="PA"/>
    <property type="match status" value="1"/>
</dbReference>
<reference evidence="10" key="1">
    <citation type="journal article" date="2023" name="Mol. Phylogenet. Evol.">
        <title>Genome-scale phylogeny and comparative genomics of the fungal order Sordariales.</title>
        <authorList>
            <person name="Hensen N."/>
            <person name="Bonometti L."/>
            <person name="Westerberg I."/>
            <person name="Brannstrom I.O."/>
            <person name="Guillou S."/>
            <person name="Cros-Aarteil S."/>
            <person name="Calhoun S."/>
            <person name="Haridas S."/>
            <person name="Kuo A."/>
            <person name="Mondo S."/>
            <person name="Pangilinan J."/>
            <person name="Riley R."/>
            <person name="LaButti K."/>
            <person name="Andreopoulos B."/>
            <person name="Lipzen A."/>
            <person name="Chen C."/>
            <person name="Yan M."/>
            <person name="Daum C."/>
            <person name="Ng V."/>
            <person name="Clum A."/>
            <person name="Steindorff A."/>
            <person name="Ohm R.A."/>
            <person name="Martin F."/>
            <person name="Silar P."/>
            <person name="Natvig D.O."/>
            <person name="Lalanne C."/>
            <person name="Gautier V."/>
            <person name="Ament-Velasquez S.L."/>
            <person name="Kruys A."/>
            <person name="Hutchinson M.I."/>
            <person name="Powell A.J."/>
            <person name="Barry K."/>
            <person name="Miller A.N."/>
            <person name="Grigoriev I.V."/>
            <person name="Debuchy R."/>
            <person name="Gladieux P."/>
            <person name="Hiltunen Thoren M."/>
            <person name="Johannesson H."/>
        </authorList>
    </citation>
    <scope>NUCLEOTIDE SEQUENCE</scope>
    <source>
        <strain evidence="10">CBS 990.96</strain>
    </source>
</reference>
<feature type="signal peptide" evidence="7">
    <location>
        <begin position="1"/>
        <end position="19"/>
    </location>
</feature>
<sequence>MKFSHQAASSLLFASAVIATEPLTADKLEADIKTSELQSVLWNLNHIADTHGGNRAFGEPGYKASVDFVLERARGRFHPEFDTIVQSFNHTYDKTNEISVTGPEGEDVFVISPQYNPATPLPGGITAELINTPVNDETGSGCLEEQWDGIDATGKLALVKRGVCAVADKLRFAKSKGALGVILYNQAPGTNYATPTLGAESIGQTVPVGIIPLEVGQAWIARLRAGEAVTVNLLVDAIAETRESWNVIAETKEGDPNKVIMLGAHLDSVQQGPGVNDDGSGTAALLEIMTALRMYKGFPHKVRFGWWGAEESGLVGSLHYTSTLSEEEANKIKYYFNYDMIGSIEPLYEVESYENSGIGPQLLEEYLVSKGKKVQYGGFDAGNSDYVGFVELGIPTTALFTGAGAPEDPCYHQACDTIDNINYEALTLNTKAAARALATLAHSLDGVPPRQQTTPNLRGRSKMTHQFRKWKRLAEEAGHSHGKLCSHKSKPTVV</sequence>
<feature type="domain" description="Peptidase M28" evidence="9">
    <location>
        <begin position="246"/>
        <end position="434"/>
    </location>
</feature>
<evidence type="ECO:0000256" key="4">
    <source>
        <dbReference type="ARBA" id="ARBA00022723"/>
    </source>
</evidence>
<evidence type="ECO:0000256" key="3">
    <source>
        <dbReference type="ARBA" id="ARBA00022670"/>
    </source>
</evidence>
<keyword evidence="7" id="KW-0732">Signal</keyword>
<dbReference type="EC" id="3.4.-.-" evidence="7"/>
<dbReference type="GO" id="GO:0046872">
    <property type="term" value="F:metal ion binding"/>
    <property type="evidence" value="ECO:0007669"/>
    <property type="project" value="UniProtKB-KW"/>
</dbReference>
<evidence type="ECO:0000256" key="7">
    <source>
        <dbReference type="RuleBase" id="RU361240"/>
    </source>
</evidence>
<keyword evidence="11" id="KW-1185">Reference proteome</keyword>
<dbReference type="EMBL" id="MU865514">
    <property type="protein sequence ID" value="KAK4221804.1"/>
    <property type="molecule type" value="Genomic_DNA"/>
</dbReference>
<dbReference type="SUPFAM" id="SSF53187">
    <property type="entry name" value="Zn-dependent exopeptidases"/>
    <property type="match status" value="1"/>
</dbReference>
<dbReference type="AlphaFoldDB" id="A0AAN6YMF6"/>
<dbReference type="InterPro" id="IPR046450">
    <property type="entry name" value="PA_dom_sf"/>
</dbReference>
<keyword evidence="6 7" id="KW-0862">Zinc</keyword>
<evidence type="ECO:0000256" key="5">
    <source>
        <dbReference type="ARBA" id="ARBA00022801"/>
    </source>
</evidence>
<dbReference type="GO" id="GO:0008235">
    <property type="term" value="F:metalloexopeptidase activity"/>
    <property type="evidence" value="ECO:0007669"/>
    <property type="project" value="InterPro"/>
</dbReference>
<keyword evidence="4 7" id="KW-0479">Metal-binding</keyword>